<protein>
    <submittedName>
        <fullName evidence="2">Uncharacterized protein</fullName>
    </submittedName>
</protein>
<organism evidence="2 3">
    <name type="scientific">Pleurodeles waltl</name>
    <name type="common">Iberian ribbed newt</name>
    <dbReference type="NCBI Taxonomy" id="8319"/>
    <lineage>
        <taxon>Eukaryota</taxon>
        <taxon>Metazoa</taxon>
        <taxon>Chordata</taxon>
        <taxon>Craniata</taxon>
        <taxon>Vertebrata</taxon>
        <taxon>Euteleostomi</taxon>
        <taxon>Amphibia</taxon>
        <taxon>Batrachia</taxon>
        <taxon>Caudata</taxon>
        <taxon>Salamandroidea</taxon>
        <taxon>Salamandridae</taxon>
        <taxon>Pleurodelinae</taxon>
        <taxon>Pleurodeles</taxon>
    </lineage>
</organism>
<evidence type="ECO:0000313" key="3">
    <source>
        <dbReference type="Proteomes" id="UP001066276"/>
    </source>
</evidence>
<proteinExistence type="predicted"/>
<comment type="caution">
    <text evidence="2">The sequence shown here is derived from an EMBL/GenBank/DDBJ whole genome shotgun (WGS) entry which is preliminary data.</text>
</comment>
<evidence type="ECO:0000313" key="2">
    <source>
        <dbReference type="EMBL" id="KAJ1173876.1"/>
    </source>
</evidence>
<name>A0AAV7TCQ2_PLEWA</name>
<feature type="region of interest" description="Disordered" evidence="1">
    <location>
        <begin position="1"/>
        <end position="29"/>
    </location>
</feature>
<keyword evidence="3" id="KW-1185">Reference proteome</keyword>
<dbReference type="AlphaFoldDB" id="A0AAV7TCQ2"/>
<evidence type="ECO:0000256" key="1">
    <source>
        <dbReference type="SAM" id="MobiDB-lite"/>
    </source>
</evidence>
<gene>
    <name evidence="2" type="ORF">NDU88_005701</name>
</gene>
<sequence length="90" mass="9877">MMPTAQMESIPVPDGSRSGRSLSPSSPMLRPYDLSVLVFTAPRPLKGSTCLSPRCLSDILPMQTDEGETVEESDSQVSERLTLNKFFLCL</sequence>
<feature type="compositionally biased region" description="Low complexity" evidence="1">
    <location>
        <begin position="15"/>
        <end position="29"/>
    </location>
</feature>
<accession>A0AAV7TCQ2</accession>
<reference evidence="2" key="1">
    <citation type="journal article" date="2022" name="bioRxiv">
        <title>Sequencing and chromosome-scale assembly of the giantPleurodeles waltlgenome.</title>
        <authorList>
            <person name="Brown T."/>
            <person name="Elewa A."/>
            <person name="Iarovenko S."/>
            <person name="Subramanian E."/>
            <person name="Araus A.J."/>
            <person name="Petzold A."/>
            <person name="Susuki M."/>
            <person name="Suzuki K.-i.T."/>
            <person name="Hayashi T."/>
            <person name="Toyoda A."/>
            <person name="Oliveira C."/>
            <person name="Osipova E."/>
            <person name="Leigh N.D."/>
            <person name="Simon A."/>
            <person name="Yun M.H."/>
        </authorList>
    </citation>
    <scope>NUCLEOTIDE SEQUENCE</scope>
    <source>
        <strain evidence="2">20211129_DDA</strain>
        <tissue evidence="2">Liver</tissue>
    </source>
</reference>
<dbReference type="Proteomes" id="UP001066276">
    <property type="component" value="Chromosome 4_1"/>
</dbReference>
<dbReference type="EMBL" id="JANPWB010000007">
    <property type="protein sequence ID" value="KAJ1173876.1"/>
    <property type="molecule type" value="Genomic_DNA"/>
</dbReference>